<dbReference type="Gene3D" id="3.40.50.1390">
    <property type="entry name" value="Resolvase, N-terminal catalytic domain"/>
    <property type="match status" value="1"/>
</dbReference>
<protein>
    <submittedName>
        <fullName evidence="8">Predicted site-specific integrase-resolvase</fullName>
    </submittedName>
</protein>
<sequence>MKAKEVMELLRISRSTLNRLRWENKIKVNKLPNGYYDYDEKSVYEYLLKTTGKPVKRKTVLYARVSTNKQKRDLENQLELLKQFCLNNGWTIDGIYKDIASALDFDNRKDFNELLKEILNYRIEKVIITYKDRLTRTGFNFFEKLFRSYGTEIIVINNYTNEKSD</sequence>
<proteinExistence type="predicted"/>
<reference evidence="8" key="2">
    <citation type="submission" date="2016-11" db="EMBL/GenBank/DDBJ databases">
        <authorList>
            <person name="Jaros S."/>
            <person name="Januszkiewicz K."/>
            <person name="Wedrychowicz H."/>
        </authorList>
    </citation>
    <scope>NUCLEOTIDE SEQUENCE [LARGE SCALE GENOMIC DNA]</scope>
    <source>
        <strain evidence="8">DSM 16057</strain>
    </source>
</reference>
<dbReference type="Proteomes" id="UP000184529">
    <property type="component" value="Unassembled WGS sequence"/>
</dbReference>
<dbReference type="SMART" id="SM00857">
    <property type="entry name" value="Resolvase"/>
    <property type="match status" value="1"/>
</dbReference>
<dbReference type="InterPro" id="IPR050639">
    <property type="entry name" value="SSR_resolvase"/>
</dbReference>
<evidence type="ECO:0000256" key="2">
    <source>
        <dbReference type="ARBA" id="ARBA00023125"/>
    </source>
</evidence>
<gene>
    <name evidence="7" type="ORF">SAMN02745219_02092</name>
    <name evidence="8" type="ORF">SAMN02745219_03219</name>
</gene>
<name>A0A1M6LS02_9FIRM</name>
<dbReference type="InterPro" id="IPR036162">
    <property type="entry name" value="Resolvase-like_N_sf"/>
</dbReference>
<dbReference type="NCBIfam" id="NF033518">
    <property type="entry name" value="transpos_IS607"/>
    <property type="match status" value="1"/>
</dbReference>
<dbReference type="PROSITE" id="PS00397">
    <property type="entry name" value="RECOMBINASES_1"/>
    <property type="match status" value="1"/>
</dbReference>
<keyword evidence="3" id="KW-0233">DNA recombination</keyword>
<evidence type="ECO:0000256" key="3">
    <source>
        <dbReference type="ARBA" id="ARBA00023172"/>
    </source>
</evidence>
<reference evidence="9" key="1">
    <citation type="submission" date="2016-11" db="EMBL/GenBank/DDBJ databases">
        <authorList>
            <person name="Varghese N."/>
            <person name="Submissions S."/>
        </authorList>
    </citation>
    <scope>NUCLEOTIDE SEQUENCE [LARGE SCALE GENOMIC DNA]</scope>
    <source>
        <strain evidence="9">DSM 16057</strain>
    </source>
</reference>
<dbReference type="STRING" id="1121432.SAMN02745219_02092"/>
<evidence type="ECO:0000256" key="4">
    <source>
        <dbReference type="PIRSR" id="PIRSR606118-50"/>
    </source>
</evidence>
<dbReference type="SUPFAM" id="SSF53041">
    <property type="entry name" value="Resolvase-like"/>
    <property type="match status" value="1"/>
</dbReference>
<evidence type="ECO:0000313" key="9">
    <source>
        <dbReference type="Proteomes" id="UP000184529"/>
    </source>
</evidence>
<feature type="domain" description="Resolvase/invertase-type recombinase catalytic" evidence="6">
    <location>
        <begin position="58"/>
        <end position="165"/>
    </location>
</feature>
<dbReference type="FunFam" id="3.40.50.1390:FF:000002">
    <property type="entry name" value="ORF1 in transposon ISC1904"/>
    <property type="match status" value="1"/>
</dbReference>
<dbReference type="RefSeq" id="WP_072869459.1">
    <property type="nucleotide sequence ID" value="NZ_FQZM01000025.1"/>
</dbReference>
<dbReference type="GO" id="GO:0000150">
    <property type="term" value="F:DNA strand exchange activity"/>
    <property type="evidence" value="ECO:0007669"/>
    <property type="project" value="InterPro"/>
</dbReference>
<dbReference type="InterPro" id="IPR048046">
    <property type="entry name" value="Transpos_IS607"/>
</dbReference>
<dbReference type="GO" id="GO:0003677">
    <property type="term" value="F:DNA binding"/>
    <property type="evidence" value="ECO:0007669"/>
    <property type="project" value="UniProtKB-KW"/>
</dbReference>
<dbReference type="OrthoDB" id="3575335at2"/>
<feature type="active site" description="O-(5'-phospho-DNA)-serine intermediate" evidence="4 5">
    <location>
        <position position="66"/>
    </location>
</feature>
<dbReference type="EMBL" id="FQZM01000025">
    <property type="protein sequence ID" value="SHJ25576.1"/>
    <property type="molecule type" value="Genomic_DNA"/>
</dbReference>
<dbReference type="GO" id="GO:0015074">
    <property type="term" value="P:DNA integration"/>
    <property type="evidence" value="ECO:0007669"/>
    <property type="project" value="UniProtKB-KW"/>
</dbReference>
<dbReference type="Pfam" id="PF00239">
    <property type="entry name" value="Resolvase"/>
    <property type="match status" value="1"/>
</dbReference>
<keyword evidence="9" id="KW-1185">Reference proteome</keyword>
<accession>A0A1M6LS02</accession>
<dbReference type="InterPro" id="IPR006118">
    <property type="entry name" value="Recombinase_CS"/>
</dbReference>
<feature type="non-terminal residue" evidence="8">
    <location>
        <position position="165"/>
    </location>
</feature>
<dbReference type="InterPro" id="IPR006119">
    <property type="entry name" value="Resolv_N"/>
</dbReference>
<dbReference type="PANTHER" id="PTHR30461">
    <property type="entry name" value="DNA-INVERTASE FROM LAMBDOID PROPHAGE"/>
    <property type="match status" value="1"/>
</dbReference>
<evidence type="ECO:0000256" key="1">
    <source>
        <dbReference type="ARBA" id="ARBA00022908"/>
    </source>
</evidence>
<dbReference type="PANTHER" id="PTHR30461:SF2">
    <property type="entry name" value="SERINE RECOMBINASE PINE-RELATED"/>
    <property type="match status" value="1"/>
</dbReference>
<dbReference type="InterPro" id="IPR009061">
    <property type="entry name" value="DNA-bd_dom_put_sf"/>
</dbReference>
<dbReference type="PROSITE" id="PS51736">
    <property type="entry name" value="RECOMBINASES_3"/>
    <property type="match status" value="1"/>
</dbReference>
<evidence type="ECO:0000313" key="8">
    <source>
        <dbReference type="EMBL" id="SHJ73892.1"/>
    </source>
</evidence>
<evidence type="ECO:0000313" key="7">
    <source>
        <dbReference type="EMBL" id="SHJ25576.1"/>
    </source>
</evidence>
<keyword evidence="1" id="KW-0229">DNA integration</keyword>
<dbReference type="AlphaFoldDB" id="A0A1M6LS02"/>
<evidence type="ECO:0000259" key="6">
    <source>
        <dbReference type="PROSITE" id="PS51736"/>
    </source>
</evidence>
<evidence type="ECO:0000256" key="5">
    <source>
        <dbReference type="PROSITE-ProRule" id="PRU10137"/>
    </source>
</evidence>
<organism evidence="8 9">
    <name type="scientific">Desulfofundulus thermosubterraneus DSM 16057</name>
    <dbReference type="NCBI Taxonomy" id="1121432"/>
    <lineage>
        <taxon>Bacteria</taxon>
        <taxon>Bacillati</taxon>
        <taxon>Bacillota</taxon>
        <taxon>Clostridia</taxon>
        <taxon>Eubacteriales</taxon>
        <taxon>Peptococcaceae</taxon>
        <taxon>Desulfofundulus</taxon>
    </lineage>
</organism>
<keyword evidence="2" id="KW-0238">DNA-binding</keyword>
<dbReference type="EMBL" id="FQZM01000055">
    <property type="protein sequence ID" value="SHJ73892.1"/>
    <property type="molecule type" value="Genomic_DNA"/>
</dbReference>
<dbReference type="SUPFAM" id="SSF46955">
    <property type="entry name" value="Putative DNA-binding domain"/>
    <property type="match status" value="1"/>
</dbReference>